<organism evidence="3 4">
    <name type="scientific">Pseudovibrio denitrificans</name>
    <dbReference type="NCBI Taxonomy" id="258256"/>
    <lineage>
        <taxon>Bacteria</taxon>
        <taxon>Pseudomonadati</taxon>
        <taxon>Pseudomonadota</taxon>
        <taxon>Alphaproteobacteria</taxon>
        <taxon>Hyphomicrobiales</taxon>
        <taxon>Stappiaceae</taxon>
        <taxon>Pseudovibrio</taxon>
    </lineage>
</organism>
<dbReference type="GO" id="GO:0016757">
    <property type="term" value="F:glycosyltransferase activity"/>
    <property type="evidence" value="ECO:0007669"/>
    <property type="project" value="InterPro"/>
</dbReference>
<dbReference type="PANTHER" id="PTHR46401">
    <property type="entry name" value="GLYCOSYLTRANSFERASE WBBK-RELATED"/>
    <property type="match status" value="1"/>
</dbReference>
<dbReference type="EMBL" id="FPBD01000006">
    <property type="protein sequence ID" value="SFU02766.1"/>
    <property type="molecule type" value="Genomic_DNA"/>
</dbReference>
<dbReference type="InterPro" id="IPR001296">
    <property type="entry name" value="Glyco_trans_1"/>
</dbReference>
<keyword evidence="1 3" id="KW-0808">Transferase</keyword>
<name>A0A1I7CTL4_9HYPH</name>
<evidence type="ECO:0000256" key="1">
    <source>
        <dbReference type="ARBA" id="ARBA00022679"/>
    </source>
</evidence>
<dbReference type="Gene3D" id="3.40.50.2000">
    <property type="entry name" value="Glycogen Phosphorylase B"/>
    <property type="match status" value="1"/>
</dbReference>
<dbReference type="AlphaFoldDB" id="A0A1I7CTL4"/>
<protein>
    <submittedName>
        <fullName evidence="3">Glycosyl transferases group 1</fullName>
    </submittedName>
</protein>
<proteinExistence type="predicted"/>
<reference evidence="4" key="1">
    <citation type="submission" date="2016-10" db="EMBL/GenBank/DDBJ databases">
        <authorList>
            <person name="Varghese N."/>
            <person name="Submissions S."/>
        </authorList>
    </citation>
    <scope>NUCLEOTIDE SEQUENCE [LARGE SCALE GENOMIC DNA]</scope>
    <source>
        <strain evidence="4">DSM 17465</strain>
    </source>
</reference>
<sequence>MQQGMPQESIFLYDVTRLIARRCMPFPTGIDRIDVKLAVAVFDNFSKVSSPIIAINGQYRVLGGRERVIVIDFLKALEAFWFKQENIPDATLRQVNRLGIAPFTKSPSKRKRKPDPLVKRARNRVCAIFEAALQNTLFWSHQLTRREEVVDFKNICYINVSHQGLLRSCNVLKRLSDNSKLTVVCYLHDLMPLEIPEYTRRDQLESLRSFFDETTKYSTQYVVNSRSTFQSLKAFLDAKGIMRSFPQVKVIYPGIRRLETGKDVDLNNETIDAPSAERVEFTVLGTIEPRKNHLLLLQIWRELADSGFEPMPHLNFIGKRGWMYDSVAAFLDNCDVIRPYIHEHSGLADNEVANIIRRSKALLYPTFAEGFGFPLVEALALNCPIVASDIGIFRELILDGANLIHPLDGKAWMEEVKRVSLGGKLSVSTLIHELPTWDEHKAEFCRLLEDVTDVEMDSSC</sequence>
<dbReference type="PANTHER" id="PTHR46401:SF2">
    <property type="entry name" value="GLYCOSYLTRANSFERASE WBBK-RELATED"/>
    <property type="match status" value="1"/>
</dbReference>
<dbReference type="Proteomes" id="UP000183371">
    <property type="component" value="Unassembled WGS sequence"/>
</dbReference>
<keyword evidence="4" id="KW-1185">Reference proteome</keyword>
<dbReference type="SUPFAM" id="SSF53756">
    <property type="entry name" value="UDP-Glycosyltransferase/glycogen phosphorylase"/>
    <property type="match status" value="1"/>
</dbReference>
<evidence type="ECO:0000259" key="2">
    <source>
        <dbReference type="Pfam" id="PF00534"/>
    </source>
</evidence>
<evidence type="ECO:0000313" key="3">
    <source>
        <dbReference type="EMBL" id="SFU02766.1"/>
    </source>
</evidence>
<gene>
    <name evidence="3" type="ORF">SAMN05444141_106413</name>
</gene>
<evidence type="ECO:0000313" key="4">
    <source>
        <dbReference type="Proteomes" id="UP000183371"/>
    </source>
</evidence>
<accession>A0A1I7CTL4</accession>
<dbReference type="RefSeq" id="WP_083417188.1">
    <property type="nucleotide sequence ID" value="NZ_FPBD01000006.1"/>
</dbReference>
<feature type="domain" description="Glycosyl transferase family 1" evidence="2">
    <location>
        <begin position="279"/>
        <end position="421"/>
    </location>
</feature>
<dbReference type="Pfam" id="PF00534">
    <property type="entry name" value="Glycos_transf_1"/>
    <property type="match status" value="1"/>
</dbReference>
<dbReference type="GO" id="GO:0009103">
    <property type="term" value="P:lipopolysaccharide biosynthetic process"/>
    <property type="evidence" value="ECO:0007669"/>
    <property type="project" value="TreeGrafter"/>
</dbReference>